<proteinExistence type="predicted"/>
<name>A0A8R1I476_CAEJA</name>
<organism evidence="1 2">
    <name type="scientific">Caenorhabditis japonica</name>
    <dbReference type="NCBI Taxonomy" id="281687"/>
    <lineage>
        <taxon>Eukaryota</taxon>
        <taxon>Metazoa</taxon>
        <taxon>Ecdysozoa</taxon>
        <taxon>Nematoda</taxon>
        <taxon>Chromadorea</taxon>
        <taxon>Rhabditida</taxon>
        <taxon>Rhabditina</taxon>
        <taxon>Rhabditomorpha</taxon>
        <taxon>Rhabditoidea</taxon>
        <taxon>Rhabditidae</taxon>
        <taxon>Peloderinae</taxon>
        <taxon>Caenorhabditis</taxon>
    </lineage>
</organism>
<dbReference type="EnsemblMetazoa" id="CJA21483.1">
    <property type="protein sequence ID" value="CJA21483.1"/>
    <property type="gene ID" value="WBGene00177055"/>
</dbReference>
<sequence length="118" mass="14010">MNSMDYQDTLQKGIVFFFNRGNRKKTYIFQKDNAVIHKKLIDNALVFHEEDQSPCLTSQLARPQPLENVWGVLARAVYRTETVLNCKRAQECRYRRMRQDLAIIPRFLQRTRTTDCVK</sequence>
<evidence type="ECO:0000313" key="1">
    <source>
        <dbReference type="EnsemblMetazoa" id="CJA21483.1"/>
    </source>
</evidence>
<dbReference type="AlphaFoldDB" id="A0A8R1I476"/>
<protein>
    <submittedName>
        <fullName evidence="1">Uncharacterized protein</fullName>
    </submittedName>
</protein>
<dbReference type="Proteomes" id="UP000005237">
    <property type="component" value="Unassembled WGS sequence"/>
</dbReference>
<dbReference type="Gene3D" id="3.30.420.10">
    <property type="entry name" value="Ribonuclease H-like superfamily/Ribonuclease H"/>
    <property type="match status" value="1"/>
</dbReference>
<accession>A0A8R1I476</accession>
<reference evidence="2" key="1">
    <citation type="submission" date="2010-08" db="EMBL/GenBank/DDBJ databases">
        <authorList>
            <consortium name="Caenorhabditis japonica Sequencing Consortium"/>
            <person name="Wilson R.K."/>
        </authorList>
    </citation>
    <scope>NUCLEOTIDE SEQUENCE [LARGE SCALE GENOMIC DNA]</scope>
    <source>
        <strain evidence="2">DF5081</strain>
    </source>
</reference>
<reference evidence="1" key="2">
    <citation type="submission" date="2022-06" db="UniProtKB">
        <authorList>
            <consortium name="EnsemblMetazoa"/>
        </authorList>
    </citation>
    <scope>IDENTIFICATION</scope>
    <source>
        <strain evidence="1">DF5081</strain>
    </source>
</reference>
<keyword evidence="2" id="KW-1185">Reference proteome</keyword>
<dbReference type="InterPro" id="IPR036397">
    <property type="entry name" value="RNaseH_sf"/>
</dbReference>
<evidence type="ECO:0000313" key="2">
    <source>
        <dbReference type="Proteomes" id="UP000005237"/>
    </source>
</evidence>
<dbReference type="GO" id="GO:0003676">
    <property type="term" value="F:nucleic acid binding"/>
    <property type="evidence" value="ECO:0007669"/>
    <property type="project" value="InterPro"/>
</dbReference>